<name>A0A8J8FC62_9BACT</name>
<accession>A0A8J8FC62</accession>
<dbReference type="Proteomes" id="UP000598971">
    <property type="component" value="Unassembled WGS sequence"/>
</dbReference>
<dbReference type="RefSeq" id="WP_171607272.1">
    <property type="nucleotide sequence ID" value="NZ_WHPF01000005.1"/>
</dbReference>
<proteinExistence type="predicted"/>
<dbReference type="EMBL" id="WHPF01000005">
    <property type="protein sequence ID" value="NNV55346.1"/>
    <property type="molecule type" value="Genomic_DNA"/>
</dbReference>
<gene>
    <name evidence="1" type="ORF">GD597_07750</name>
</gene>
<comment type="caution">
    <text evidence="1">The sequence shown here is derived from an EMBL/GenBank/DDBJ whole genome shotgun (WGS) entry which is preliminary data.</text>
</comment>
<sequence length="185" mass="21404">MRKMLPFIFCLICYGSFAQQKPTDLDKSPLDMSYSPQNYPILKMNGKTTEQPASRVIYSRPQKSGRTLFGGIISYNQVWRLGANESTEIEFFRNVKINNKSVPKGRYSLYAICNPEKWTLILNNDKDIWGLAYNQKKDVLRVEENVQNAGTQNEFFTMYFEDKKGGTNLNILWDSVKVVMPISFQ</sequence>
<dbReference type="InterPro" id="IPR021314">
    <property type="entry name" value="DUF2911"/>
</dbReference>
<keyword evidence="2" id="KW-1185">Reference proteome</keyword>
<evidence type="ECO:0000313" key="2">
    <source>
        <dbReference type="Proteomes" id="UP000598971"/>
    </source>
</evidence>
<reference evidence="1" key="1">
    <citation type="submission" date="2019-10" db="EMBL/GenBank/DDBJ databases">
        <title>Draft genome sequence of Panacibacter sp. KCS-6.</title>
        <authorList>
            <person name="Yim K.J."/>
        </authorList>
    </citation>
    <scope>NUCLEOTIDE SEQUENCE</scope>
    <source>
        <strain evidence="1">KCS-6</strain>
    </source>
</reference>
<organism evidence="1 2">
    <name type="scientific">Limnovirga soli</name>
    <dbReference type="NCBI Taxonomy" id="2656915"/>
    <lineage>
        <taxon>Bacteria</taxon>
        <taxon>Pseudomonadati</taxon>
        <taxon>Bacteroidota</taxon>
        <taxon>Chitinophagia</taxon>
        <taxon>Chitinophagales</taxon>
        <taxon>Chitinophagaceae</taxon>
        <taxon>Limnovirga</taxon>
    </lineage>
</organism>
<dbReference type="AlphaFoldDB" id="A0A8J8FC62"/>
<protein>
    <submittedName>
        <fullName evidence="1">DUF2911 domain-containing protein</fullName>
    </submittedName>
</protein>
<dbReference type="Pfam" id="PF11138">
    <property type="entry name" value="DUF2911"/>
    <property type="match status" value="1"/>
</dbReference>
<evidence type="ECO:0000313" key="1">
    <source>
        <dbReference type="EMBL" id="NNV55346.1"/>
    </source>
</evidence>